<feature type="transmembrane region" description="Helical" evidence="6">
    <location>
        <begin position="75"/>
        <end position="100"/>
    </location>
</feature>
<evidence type="ECO:0000256" key="1">
    <source>
        <dbReference type="ARBA" id="ARBA00004141"/>
    </source>
</evidence>
<evidence type="ECO:0000256" key="5">
    <source>
        <dbReference type="ARBA" id="ARBA00023136"/>
    </source>
</evidence>
<evidence type="ECO:0000313" key="9">
    <source>
        <dbReference type="Proteomes" id="UP001361570"/>
    </source>
</evidence>
<comment type="subcellular location">
    <subcellularLocation>
        <location evidence="1">Membrane</location>
        <topology evidence="1">Multi-pass membrane protein</topology>
    </subcellularLocation>
</comment>
<dbReference type="InterPro" id="IPR051401">
    <property type="entry name" value="GtrA_CellWall_Glycosyl"/>
</dbReference>
<evidence type="ECO:0000313" key="8">
    <source>
        <dbReference type="EMBL" id="MEI4270961.1"/>
    </source>
</evidence>
<reference evidence="8 9" key="1">
    <citation type="submission" date="2024-03" db="EMBL/GenBank/DDBJ databases">
        <title>Draft genome sequence of Klenkia sp. LSe6-5.</title>
        <authorList>
            <person name="Duangmal K."/>
            <person name="Chantavorakit T."/>
        </authorList>
    </citation>
    <scope>NUCLEOTIDE SEQUENCE [LARGE SCALE GENOMIC DNA]</scope>
    <source>
        <strain evidence="8 9">LSe6-5</strain>
    </source>
</reference>
<dbReference type="Proteomes" id="UP001361570">
    <property type="component" value="Unassembled WGS sequence"/>
</dbReference>
<feature type="transmembrane region" description="Helical" evidence="6">
    <location>
        <begin position="34"/>
        <end position="55"/>
    </location>
</feature>
<dbReference type="Pfam" id="PF04138">
    <property type="entry name" value="GtrA_DPMS_TM"/>
    <property type="match status" value="1"/>
</dbReference>
<dbReference type="RefSeq" id="WP_336403104.1">
    <property type="nucleotide sequence ID" value="NZ_JBAPLU010000003.1"/>
</dbReference>
<keyword evidence="9" id="KW-1185">Reference proteome</keyword>
<proteinExistence type="inferred from homology"/>
<evidence type="ECO:0000256" key="2">
    <source>
        <dbReference type="ARBA" id="ARBA00009399"/>
    </source>
</evidence>
<comment type="caution">
    <text evidence="8">The sequence shown here is derived from an EMBL/GenBank/DDBJ whole genome shotgun (WGS) entry which is preliminary data.</text>
</comment>
<keyword evidence="5 6" id="KW-0472">Membrane</keyword>
<protein>
    <submittedName>
        <fullName evidence="8">GtrA family protein</fullName>
    </submittedName>
</protein>
<comment type="similarity">
    <text evidence="2">Belongs to the GtrA family.</text>
</comment>
<dbReference type="PANTHER" id="PTHR38459:SF1">
    <property type="entry name" value="PROPHAGE BACTOPRENOL-LINKED GLUCOSE TRANSLOCASE HOMOLOG"/>
    <property type="match status" value="1"/>
</dbReference>
<feature type="domain" description="GtrA/DPMS transmembrane" evidence="7">
    <location>
        <begin position="12"/>
        <end position="132"/>
    </location>
</feature>
<evidence type="ECO:0000256" key="6">
    <source>
        <dbReference type="SAM" id="Phobius"/>
    </source>
</evidence>
<evidence type="ECO:0000256" key="3">
    <source>
        <dbReference type="ARBA" id="ARBA00022692"/>
    </source>
</evidence>
<keyword evidence="4 6" id="KW-1133">Transmembrane helix</keyword>
<organism evidence="8 9">
    <name type="scientific">Klenkia sesuvii</name>
    <dbReference type="NCBI Taxonomy" id="3103137"/>
    <lineage>
        <taxon>Bacteria</taxon>
        <taxon>Bacillati</taxon>
        <taxon>Actinomycetota</taxon>
        <taxon>Actinomycetes</taxon>
        <taxon>Geodermatophilales</taxon>
        <taxon>Geodermatophilaceae</taxon>
        <taxon>Klenkia</taxon>
    </lineage>
</organism>
<feature type="transmembrane region" description="Helical" evidence="6">
    <location>
        <begin position="9"/>
        <end position="28"/>
    </location>
</feature>
<accession>A0ABU8DR95</accession>
<dbReference type="InterPro" id="IPR007267">
    <property type="entry name" value="GtrA_DPMS_TM"/>
</dbReference>
<evidence type="ECO:0000259" key="7">
    <source>
        <dbReference type="Pfam" id="PF04138"/>
    </source>
</evidence>
<name>A0ABU8DR95_9ACTN</name>
<dbReference type="PANTHER" id="PTHR38459">
    <property type="entry name" value="PROPHAGE BACTOPRENOL-LINKED GLUCOSE TRANSLOCASE HOMOLOG"/>
    <property type="match status" value="1"/>
</dbReference>
<feature type="transmembrane region" description="Helical" evidence="6">
    <location>
        <begin position="106"/>
        <end position="126"/>
    </location>
</feature>
<evidence type="ECO:0000256" key="4">
    <source>
        <dbReference type="ARBA" id="ARBA00022989"/>
    </source>
</evidence>
<dbReference type="EMBL" id="JBAPLU010000003">
    <property type="protein sequence ID" value="MEI4270961.1"/>
    <property type="molecule type" value="Genomic_DNA"/>
</dbReference>
<keyword evidence="3 6" id="KW-0812">Transmembrane</keyword>
<sequence length="155" mass="16375">MLRQLYRSAVVRFAVVGAAMTGLHLLVFTALSRWVLAEVANVGAFVLVTQANFVVSRYWTWADRRPSGPSSWRALLRAVVLFNGSAVLAFGVNAVSFSVALRVVGLGPTVSVLLASLVAAGSSFVVSSRVVFRRPVPALSVPVASPAPAAPSLQR</sequence>
<gene>
    <name evidence="8" type="ORF">TEK04_04440</name>
</gene>